<dbReference type="PROSITE" id="PS00012">
    <property type="entry name" value="PHOSPHOPANTETHEINE"/>
    <property type="match status" value="2"/>
</dbReference>
<reference evidence="9 10" key="1">
    <citation type="journal article" date="2016" name="Front. Microbiol.">
        <title>Comparative Genomics Analysis of Streptomyces Species Reveals Their Adaptation to the Marine Environment and Their Diversity at the Genomic Level.</title>
        <authorList>
            <person name="Tian X."/>
            <person name="Zhang Z."/>
            <person name="Yang T."/>
            <person name="Chen M."/>
            <person name="Li J."/>
            <person name="Chen F."/>
            <person name="Yang J."/>
            <person name="Li W."/>
            <person name="Zhang B."/>
            <person name="Zhang Z."/>
            <person name="Wu J."/>
            <person name="Zhang C."/>
            <person name="Long L."/>
            <person name="Xiao J."/>
        </authorList>
    </citation>
    <scope>NUCLEOTIDE SEQUENCE [LARGE SCALE GENOMIC DNA]</scope>
    <source>
        <strain evidence="9 10">SCSIO 10429</strain>
    </source>
</reference>
<dbReference type="FunFam" id="3.40.366.10:FF:000002">
    <property type="entry name" value="Probable polyketide synthase 2"/>
    <property type="match status" value="1"/>
</dbReference>
<keyword evidence="4" id="KW-0045">Antibiotic biosynthesis</keyword>
<dbReference type="InterPro" id="IPR016035">
    <property type="entry name" value="Acyl_Trfase/lysoPLipase"/>
</dbReference>
<dbReference type="SMART" id="SM00827">
    <property type="entry name" value="PKS_AT"/>
    <property type="match status" value="1"/>
</dbReference>
<dbReference type="GO" id="GO:0004312">
    <property type="term" value="F:fatty acid synthase activity"/>
    <property type="evidence" value="ECO:0007669"/>
    <property type="project" value="TreeGrafter"/>
</dbReference>
<dbReference type="InterPro" id="IPR041618">
    <property type="entry name" value="PKS_DE"/>
</dbReference>
<dbReference type="InterPro" id="IPR013968">
    <property type="entry name" value="PKS_KR"/>
</dbReference>
<dbReference type="InterPro" id="IPR050091">
    <property type="entry name" value="PKS_NRPS_Biosynth_Enz"/>
</dbReference>
<dbReference type="NCBIfam" id="NF045894">
    <property type="entry name" value="PKS_plus_SDR"/>
    <property type="match status" value="1"/>
</dbReference>
<keyword evidence="5" id="KW-0511">Multifunctional enzyme</keyword>
<dbReference type="PROSITE" id="PS52004">
    <property type="entry name" value="KS3_2"/>
    <property type="match status" value="1"/>
</dbReference>
<dbReference type="InterPro" id="IPR057326">
    <property type="entry name" value="KR_dom"/>
</dbReference>
<accession>A0A1E7L6R9</accession>
<evidence type="ECO:0000259" key="7">
    <source>
        <dbReference type="PROSITE" id="PS50075"/>
    </source>
</evidence>
<keyword evidence="10" id="KW-1185">Reference proteome</keyword>
<dbReference type="SMART" id="SM00822">
    <property type="entry name" value="PKS_KR"/>
    <property type="match status" value="1"/>
</dbReference>
<dbReference type="CDD" id="cd00833">
    <property type="entry name" value="PKS"/>
    <property type="match status" value="1"/>
</dbReference>
<keyword evidence="6" id="KW-0012">Acyltransferase</keyword>
<dbReference type="PANTHER" id="PTHR43775:SF51">
    <property type="entry name" value="INACTIVE PHENOLPHTHIOCEROL SYNTHESIS POLYKETIDE SYNTHASE TYPE I PKS1-RELATED"/>
    <property type="match status" value="1"/>
</dbReference>
<evidence type="ECO:0000313" key="9">
    <source>
        <dbReference type="EMBL" id="OEV11683.1"/>
    </source>
</evidence>
<dbReference type="InterPro" id="IPR032821">
    <property type="entry name" value="PKS_assoc"/>
</dbReference>
<dbReference type="RefSeq" id="WP_141747538.1">
    <property type="nucleotide sequence ID" value="NZ_LJGW01000198.1"/>
</dbReference>
<dbReference type="SMART" id="SM00823">
    <property type="entry name" value="PKS_PP"/>
    <property type="match status" value="2"/>
</dbReference>
<organism evidence="9 10">
    <name type="scientific">Streptomyces nanshensis</name>
    <dbReference type="NCBI Taxonomy" id="518642"/>
    <lineage>
        <taxon>Bacteria</taxon>
        <taxon>Bacillati</taxon>
        <taxon>Actinomycetota</taxon>
        <taxon>Actinomycetes</taxon>
        <taxon>Kitasatosporales</taxon>
        <taxon>Streptomycetaceae</taxon>
        <taxon>Streptomyces</taxon>
    </lineage>
</organism>
<proteinExistence type="predicted"/>
<dbReference type="PROSITE" id="PS50075">
    <property type="entry name" value="CARRIER"/>
    <property type="match status" value="2"/>
</dbReference>
<dbReference type="CDD" id="cd08952">
    <property type="entry name" value="KR_1_SDR_x"/>
    <property type="match status" value="1"/>
</dbReference>
<dbReference type="GO" id="GO:0031177">
    <property type="term" value="F:phosphopantetheine binding"/>
    <property type="evidence" value="ECO:0007669"/>
    <property type="project" value="InterPro"/>
</dbReference>
<dbReference type="Pfam" id="PF00550">
    <property type="entry name" value="PP-binding"/>
    <property type="match status" value="2"/>
</dbReference>
<evidence type="ECO:0000256" key="2">
    <source>
        <dbReference type="ARBA" id="ARBA00022553"/>
    </source>
</evidence>
<dbReference type="InterPro" id="IPR020806">
    <property type="entry name" value="PKS_PP-bd"/>
</dbReference>
<dbReference type="InterPro" id="IPR014030">
    <property type="entry name" value="Ketoacyl_synth_N"/>
</dbReference>
<protein>
    <recommendedName>
        <fullName evidence="11">Polyketide synthase</fullName>
    </recommendedName>
</protein>
<evidence type="ECO:0000256" key="5">
    <source>
        <dbReference type="ARBA" id="ARBA00023268"/>
    </source>
</evidence>
<dbReference type="SUPFAM" id="SSF55048">
    <property type="entry name" value="Probable ACP-binding domain of malonyl-CoA ACP transacylase"/>
    <property type="match status" value="1"/>
</dbReference>
<dbReference type="FunFam" id="3.40.47.10:FF:000019">
    <property type="entry name" value="Polyketide synthase type I"/>
    <property type="match status" value="1"/>
</dbReference>
<dbReference type="SMART" id="SM00825">
    <property type="entry name" value="PKS_KS"/>
    <property type="match status" value="1"/>
</dbReference>
<evidence type="ECO:0000313" key="10">
    <source>
        <dbReference type="Proteomes" id="UP000176005"/>
    </source>
</evidence>
<dbReference type="Gene3D" id="3.40.366.10">
    <property type="entry name" value="Malonyl-Coenzyme A Acyl Carrier Protein, domain 2"/>
    <property type="match status" value="1"/>
</dbReference>
<feature type="domain" description="Carrier" evidence="7">
    <location>
        <begin position="17"/>
        <end position="92"/>
    </location>
</feature>
<dbReference type="Gene3D" id="1.10.1200.10">
    <property type="entry name" value="ACP-like"/>
    <property type="match status" value="2"/>
</dbReference>
<dbReference type="Pfam" id="PF00698">
    <property type="entry name" value="Acyl_transf_1"/>
    <property type="match status" value="1"/>
</dbReference>
<dbReference type="Gene3D" id="6.10.140.1830">
    <property type="match status" value="1"/>
</dbReference>
<sequence>GAPAQRIAALDGTARAAELLRVVREHVSAVAGHADAAGVDPERPLQELGFDSLMSVELRNRLSTAVGTRLPATLVFDHPTAASLAARLDRELAGPAEPVTSPARTATASHDEPIAIVGMGCRFPGDVSSPEELWRLVDEGRDAIAPFPADRGWDLANLYDPDPQRTGRTYAREGGFVTDPAAFDAAFFGISPREALAMDPQQRLLLETAWEAAEHAGIDPQQLRGSHTGVFAGVMYNDYLNRLNGIPDGLEGIIGIANSNSVMSGRLSYLLGLEGPAVTVDTACSTSLVTLHLACQSLRQGECDLAFAGGSTVLASPNIFVEFSRQGGLARDGRCKSFSADADGTGWAEGTGVLVVERLSDARRLGHEVLAVVRGSAVNQDGASNGLTAPNGPSQERVVREALERSGLAPSEVDLVEAHGTGTRLGDPIEAQALMSVYGAGRDAERPLHLGSLKSNIGHTQAAAGVAGVIKTVMALRHRTLPRTLHAQAPSPEVDWSSGTVALLDEARSWATGAAPRRAGVSSFGISGTNAHVLLEEGDPVTATEPAEPATVPVVLSARTPEALPAQARALHAHLLDAPGLGPADVAGPLTTARSAFEHRAAVVTAGRQELLDALAALGDPQAVAPAGTAAGTAADGSVAMLFPGQGSQWPGMARELLDADAVFAESMRACADAMDPLVDWSLLDVVRSTDQEALADVDVVQPVLFAVMVSLARVWQSCGVTVDAVVGHSQGEVAAACVAGALSLADGARVAVTRSRLLRELSGTGGMVSVELPVTDLEPWLGDGLSVAAVNGPDSTVVSGGDEELRALMARAEREDVRARRIDVDYASHSAGMEVLRDRLVAELDGIAPRDGTVPLYSTVTGTRLSGSELDAAYWYRNLRETVQLQTAVEALVADGHRFFVESSPHPVLTVGLSRTLDGRGAVLGTLRRGSGGRDRMLLSLAEGWVQGLPVRWNDAVRPAGRAELPTYAFQRERFWLDPQDAPAALSGTDARFWDAVDREDLDELAAQIGPADGLTSVLPALARWRRESRRQSVLDDWRYAAAWRPHPAEPGDRPSGPWLVLDTGTDAAEHLCALLTAAKLDVCRLTLEPDGTGPAVLAARVAEQGTEQGTVFAGVVSLLALDERPHPELPGMTVGLALTVTAVQALQDTDAPLWAVTTGAVGTEDQAPEHPAQHQIWGLGRVAALEFPRRWGGLVDLPAEPDEDDVASLLGILAGAGAEDQWAVRAGEARVRRLVRHRRLAGGTSPAWQPEGTVLITGASGSLGPHLARSVAARGARHIALLSRRGDQAPGMTELSAELEEAGTAVTVLPCDVRDAEALEAALGTLAAEGHRVTTALHAAAHLDIAPLATTTLEEFAEVVHAKVDGATHLARLLDPAHLRELVLFSSIAGVWGSGDHGAYAAANAFLDSFAEQQRAAGVPVTSVAWGIWDEQITKERTDADAVLRRGLPFIDRDTAFEGLYQTLADEEAFVALAAVDWPTFVPVFTSGRDTRLLAEIPEAATGPAAVLDEPGAEGGALRERLAGLSPADRSRTMVELVQAHAASVLGHSGDGTVGSDAAFRQAGFDSLLSVELRNRLAAATGLALPPTLVFDYTTPAELAGHLLELLTDGDGTSEEALLSRIDQLEADIRRSLDGETVRGRLASRIGALMTAVRPPQTSDDDGLVSADSTEELLDLLDQQFGEA</sequence>
<dbReference type="InterPro" id="IPR014043">
    <property type="entry name" value="Acyl_transferase_dom"/>
</dbReference>
<dbReference type="InterPro" id="IPR016039">
    <property type="entry name" value="Thiolase-like"/>
</dbReference>
<dbReference type="InterPro" id="IPR018201">
    <property type="entry name" value="Ketoacyl_synth_AS"/>
</dbReference>
<dbReference type="SUPFAM" id="SSF47336">
    <property type="entry name" value="ACP-like"/>
    <property type="match status" value="2"/>
</dbReference>
<keyword evidence="3" id="KW-0808">Transferase</keyword>
<dbReference type="SUPFAM" id="SSF51735">
    <property type="entry name" value="NAD(P)-binding Rossmann-fold domains"/>
    <property type="match status" value="2"/>
</dbReference>
<dbReference type="SUPFAM" id="SSF52151">
    <property type="entry name" value="FabD/lysophospholipase-like"/>
    <property type="match status" value="1"/>
</dbReference>
<dbReference type="Gene3D" id="3.40.50.720">
    <property type="entry name" value="NAD(P)-binding Rossmann-like Domain"/>
    <property type="match status" value="1"/>
</dbReference>
<dbReference type="InterPro" id="IPR006162">
    <property type="entry name" value="Ppantetheine_attach_site"/>
</dbReference>
<feature type="domain" description="Ketosynthase family 3 (KS3)" evidence="8">
    <location>
        <begin position="111"/>
        <end position="537"/>
    </location>
</feature>
<dbReference type="Pfam" id="PF18369">
    <property type="entry name" value="PKS_DE"/>
    <property type="match status" value="1"/>
</dbReference>
<dbReference type="EMBL" id="LJGW01000198">
    <property type="protein sequence ID" value="OEV11683.1"/>
    <property type="molecule type" value="Genomic_DNA"/>
</dbReference>
<dbReference type="Pfam" id="PF02801">
    <property type="entry name" value="Ketoacyl-synt_C"/>
    <property type="match status" value="1"/>
</dbReference>
<dbReference type="SUPFAM" id="SSF53901">
    <property type="entry name" value="Thiolase-like"/>
    <property type="match status" value="1"/>
</dbReference>
<dbReference type="PATRIC" id="fig|518642.10.peg.2707"/>
<comment type="caution">
    <text evidence="9">The sequence shown here is derived from an EMBL/GenBank/DDBJ whole genome shotgun (WGS) entry which is preliminary data.</text>
</comment>
<keyword evidence="1" id="KW-0596">Phosphopantetheine</keyword>
<dbReference type="Gene3D" id="3.40.47.10">
    <property type="match status" value="1"/>
</dbReference>
<dbReference type="InterPro" id="IPR001227">
    <property type="entry name" value="Ac_transferase_dom_sf"/>
</dbReference>
<evidence type="ECO:0000259" key="8">
    <source>
        <dbReference type="PROSITE" id="PS52004"/>
    </source>
</evidence>
<dbReference type="GO" id="GO:0004315">
    <property type="term" value="F:3-oxoacyl-[acyl-carrier-protein] synthase activity"/>
    <property type="evidence" value="ECO:0007669"/>
    <property type="project" value="InterPro"/>
</dbReference>
<dbReference type="InterPro" id="IPR036736">
    <property type="entry name" value="ACP-like_sf"/>
</dbReference>
<dbReference type="PROSITE" id="PS00606">
    <property type="entry name" value="KS3_1"/>
    <property type="match status" value="1"/>
</dbReference>
<dbReference type="GO" id="GO:0006633">
    <property type="term" value="P:fatty acid biosynthetic process"/>
    <property type="evidence" value="ECO:0007669"/>
    <property type="project" value="InterPro"/>
</dbReference>
<dbReference type="Pfam" id="PF00109">
    <property type="entry name" value="ketoacyl-synt"/>
    <property type="match status" value="1"/>
</dbReference>
<dbReference type="InterPro" id="IPR020841">
    <property type="entry name" value="PKS_Beta-ketoAc_synthase_dom"/>
</dbReference>
<evidence type="ECO:0000256" key="1">
    <source>
        <dbReference type="ARBA" id="ARBA00022450"/>
    </source>
</evidence>
<feature type="non-terminal residue" evidence="9">
    <location>
        <position position="1"/>
    </location>
</feature>
<dbReference type="GO" id="GO:0033068">
    <property type="term" value="P:macrolide biosynthetic process"/>
    <property type="evidence" value="ECO:0007669"/>
    <property type="project" value="UniProtKB-ARBA"/>
</dbReference>
<dbReference type="PANTHER" id="PTHR43775">
    <property type="entry name" value="FATTY ACID SYNTHASE"/>
    <property type="match status" value="1"/>
</dbReference>
<dbReference type="Proteomes" id="UP000176005">
    <property type="component" value="Unassembled WGS sequence"/>
</dbReference>
<evidence type="ECO:0008006" key="11">
    <source>
        <dbReference type="Google" id="ProtNLM"/>
    </source>
</evidence>
<dbReference type="FunFam" id="1.10.1200.10:FF:000007">
    <property type="entry name" value="Probable polyketide synthase pks17"/>
    <property type="match status" value="2"/>
</dbReference>
<dbReference type="SMART" id="SM01294">
    <property type="entry name" value="PKS_PP_betabranch"/>
    <property type="match status" value="1"/>
</dbReference>
<evidence type="ECO:0000256" key="3">
    <source>
        <dbReference type="ARBA" id="ARBA00022679"/>
    </source>
</evidence>
<dbReference type="Gene3D" id="3.30.70.3290">
    <property type="match status" value="1"/>
</dbReference>
<evidence type="ECO:0000256" key="4">
    <source>
        <dbReference type="ARBA" id="ARBA00023194"/>
    </source>
</evidence>
<feature type="domain" description="Carrier" evidence="7">
    <location>
        <begin position="1534"/>
        <end position="1609"/>
    </location>
</feature>
<name>A0A1E7L6R9_9ACTN</name>
<dbReference type="InterPro" id="IPR016036">
    <property type="entry name" value="Malonyl_transacylase_ACP-bd"/>
</dbReference>
<dbReference type="Pfam" id="PF08659">
    <property type="entry name" value="KR"/>
    <property type="match status" value="1"/>
</dbReference>
<evidence type="ECO:0000256" key="6">
    <source>
        <dbReference type="ARBA" id="ARBA00023315"/>
    </source>
</evidence>
<dbReference type="Pfam" id="PF16197">
    <property type="entry name" value="KAsynt_C_assoc"/>
    <property type="match status" value="1"/>
</dbReference>
<gene>
    <name evidence="9" type="ORF">AN218_11840</name>
</gene>
<dbReference type="InterPro" id="IPR014031">
    <property type="entry name" value="Ketoacyl_synth_C"/>
</dbReference>
<keyword evidence="2" id="KW-0597">Phosphoprotein</keyword>
<dbReference type="InterPro" id="IPR036291">
    <property type="entry name" value="NAD(P)-bd_dom_sf"/>
</dbReference>
<dbReference type="InterPro" id="IPR009081">
    <property type="entry name" value="PP-bd_ACP"/>
</dbReference>